<dbReference type="InterPro" id="IPR018247">
    <property type="entry name" value="EF_Hand_1_Ca_BS"/>
</dbReference>
<dbReference type="EMBL" id="FTOH01000001">
    <property type="protein sequence ID" value="SIS41512.1"/>
    <property type="molecule type" value="Genomic_DNA"/>
</dbReference>
<feature type="region of interest" description="Disordered" evidence="11">
    <location>
        <begin position="174"/>
        <end position="193"/>
    </location>
</feature>
<evidence type="ECO:0000256" key="5">
    <source>
        <dbReference type="ARBA" id="ARBA00022519"/>
    </source>
</evidence>
<evidence type="ECO:0000256" key="10">
    <source>
        <dbReference type="ARBA" id="ARBA00030775"/>
    </source>
</evidence>
<protein>
    <recommendedName>
        <fullName evidence="2">Type II secretion system protein H</fullName>
    </recommendedName>
    <alternativeName>
        <fullName evidence="10">General secretion pathway protein H</fullName>
    </alternativeName>
</protein>
<keyword evidence="8 12" id="KW-0472">Membrane</keyword>
<dbReference type="InterPro" id="IPR045584">
    <property type="entry name" value="Pilin-like"/>
</dbReference>
<dbReference type="SUPFAM" id="SSF54523">
    <property type="entry name" value="Pili subunits"/>
    <property type="match status" value="1"/>
</dbReference>
<evidence type="ECO:0000256" key="12">
    <source>
        <dbReference type="SAM" id="Phobius"/>
    </source>
</evidence>
<evidence type="ECO:0000259" key="13">
    <source>
        <dbReference type="Pfam" id="PF12019"/>
    </source>
</evidence>
<comment type="similarity">
    <text evidence="9">Belongs to the GSP H family.</text>
</comment>
<comment type="subcellular location">
    <subcellularLocation>
        <location evidence="1">Cell inner membrane</location>
        <topology evidence="1">Single-pass membrane protein</topology>
    </subcellularLocation>
</comment>
<dbReference type="NCBIfam" id="TIGR02532">
    <property type="entry name" value="IV_pilin_GFxxxE"/>
    <property type="match status" value="1"/>
</dbReference>
<dbReference type="InterPro" id="IPR022346">
    <property type="entry name" value="T2SS_GspH"/>
</dbReference>
<dbReference type="Pfam" id="PF07963">
    <property type="entry name" value="N_methyl"/>
    <property type="match status" value="1"/>
</dbReference>
<dbReference type="STRING" id="484498.SAMN05421686_10181"/>
<dbReference type="GO" id="GO:0015628">
    <property type="term" value="P:protein secretion by the type II secretion system"/>
    <property type="evidence" value="ECO:0007669"/>
    <property type="project" value="InterPro"/>
</dbReference>
<keyword evidence="3" id="KW-1003">Cell membrane</keyword>
<name>A0A1N7IWN1_9GAMM</name>
<dbReference type="Proteomes" id="UP000185639">
    <property type="component" value="Unassembled WGS sequence"/>
</dbReference>
<keyword evidence="5" id="KW-0997">Cell inner membrane</keyword>
<sequence length="193" mass="20417">MNTGTILVQNTIKGFTLLELLVVVAISGILLGVGLPAMGALIERNQFEAEVSALHRAVALSRSMAVYRGEAVSLCPLDNLGNCSDQWSNSLSIFADTDRSGSLDENEVIIKVLPALSGDSSNLIRDFNRSSAVMFYPSGSAFGRNGTMKVCLRSTPNLSATIIISGSGRIRMGKDQDDDGLVESSSGDPVDCT</sequence>
<keyword evidence="4" id="KW-0488">Methylation</keyword>
<keyword evidence="6 12" id="KW-0812">Transmembrane</keyword>
<evidence type="ECO:0000256" key="9">
    <source>
        <dbReference type="ARBA" id="ARBA00025772"/>
    </source>
</evidence>
<feature type="transmembrane region" description="Helical" evidence="12">
    <location>
        <begin position="20"/>
        <end position="42"/>
    </location>
</feature>
<dbReference type="OrthoDB" id="6198194at2"/>
<dbReference type="PROSITE" id="PS00018">
    <property type="entry name" value="EF_HAND_1"/>
    <property type="match status" value="1"/>
</dbReference>
<dbReference type="GO" id="GO:0015627">
    <property type="term" value="C:type II protein secretion system complex"/>
    <property type="evidence" value="ECO:0007669"/>
    <property type="project" value="InterPro"/>
</dbReference>
<dbReference type="RefSeq" id="WP_076513258.1">
    <property type="nucleotide sequence ID" value="NZ_FTOH01000001.1"/>
</dbReference>
<organism evidence="14 15">
    <name type="scientific">Thalassolituus maritimus</name>
    <dbReference type="NCBI Taxonomy" id="484498"/>
    <lineage>
        <taxon>Bacteria</taxon>
        <taxon>Pseudomonadati</taxon>
        <taxon>Pseudomonadota</taxon>
        <taxon>Gammaproteobacteria</taxon>
        <taxon>Oceanospirillales</taxon>
        <taxon>Oceanospirillaceae</taxon>
        <taxon>Thalassolituus</taxon>
    </lineage>
</organism>
<evidence type="ECO:0000256" key="1">
    <source>
        <dbReference type="ARBA" id="ARBA00004377"/>
    </source>
</evidence>
<dbReference type="Pfam" id="PF12019">
    <property type="entry name" value="GspH"/>
    <property type="match status" value="1"/>
</dbReference>
<evidence type="ECO:0000256" key="2">
    <source>
        <dbReference type="ARBA" id="ARBA00021549"/>
    </source>
</evidence>
<gene>
    <name evidence="14" type="ORF">SAMN05421686_10181</name>
</gene>
<evidence type="ECO:0000256" key="4">
    <source>
        <dbReference type="ARBA" id="ARBA00022481"/>
    </source>
</evidence>
<keyword evidence="7 12" id="KW-1133">Transmembrane helix</keyword>
<evidence type="ECO:0000256" key="8">
    <source>
        <dbReference type="ARBA" id="ARBA00023136"/>
    </source>
</evidence>
<evidence type="ECO:0000256" key="7">
    <source>
        <dbReference type="ARBA" id="ARBA00022989"/>
    </source>
</evidence>
<dbReference type="GO" id="GO:0005886">
    <property type="term" value="C:plasma membrane"/>
    <property type="evidence" value="ECO:0007669"/>
    <property type="project" value="UniProtKB-SubCell"/>
</dbReference>
<accession>A0A1N7IWN1</accession>
<reference evidence="15" key="1">
    <citation type="submission" date="2017-01" db="EMBL/GenBank/DDBJ databases">
        <authorList>
            <person name="Varghese N."/>
            <person name="Submissions S."/>
        </authorList>
    </citation>
    <scope>NUCLEOTIDE SEQUENCE [LARGE SCALE GENOMIC DNA]</scope>
    <source>
        <strain evidence="15">DSM 24913</strain>
    </source>
</reference>
<dbReference type="InterPro" id="IPR012902">
    <property type="entry name" value="N_methyl_site"/>
</dbReference>
<evidence type="ECO:0000313" key="14">
    <source>
        <dbReference type="EMBL" id="SIS41512.1"/>
    </source>
</evidence>
<evidence type="ECO:0000256" key="6">
    <source>
        <dbReference type="ARBA" id="ARBA00022692"/>
    </source>
</evidence>
<proteinExistence type="inferred from homology"/>
<evidence type="ECO:0000256" key="11">
    <source>
        <dbReference type="SAM" id="MobiDB-lite"/>
    </source>
</evidence>
<feature type="domain" description="General secretion pathway GspH" evidence="13">
    <location>
        <begin position="51"/>
        <end position="168"/>
    </location>
</feature>
<evidence type="ECO:0000256" key="3">
    <source>
        <dbReference type="ARBA" id="ARBA00022475"/>
    </source>
</evidence>
<dbReference type="Gene3D" id="3.55.40.10">
    <property type="entry name" value="minor pseudopilin epsh domain"/>
    <property type="match status" value="1"/>
</dbReference>
<dbReference type="PROSITE" id="PS00409">
    <property type="entry name" value="PROKAR_NTER_METHYL"/>
    <property type="match status" value="1"/>
</dbReference>
<evidence type="ECO:0000313" key="15">
    <source>
        <dbReference type="Proteomes" id="UP000185639"/>
    </source>
</evidence>
<keyword evidence="15" id="KW-1185">Reference proteome</keyword>
<dbReference type="AlphaFoldDB" id="A0A1N7IWN1"/>